<dbReference type="OrthoDB" id="9148007at2"/>
<sequence length="187" mass="20912">MAEAGKHKLQTLVYKEPQKELSEPSGEFVRLIASRVQSGRFTAHVKETFEGLIVASASSLIRDRVNERLTNALQGNGAEEPEPEVMEETSDIETTPEEIEGFNIVRPLWHGKVDPSRIVMRDAKSYCAILLDDNNRKSIARLHFNSATARYFGTFESKDETRHSVAGTLDIYGHEAAILKRIEELGG</sequence>
<reference evidence="1 2" key="1">
    <citation type="journal article" date="2014" name="Int. J. Syst. Evol. Microbiol.">
        <title>Complete genome sequence of Corynebacterium casei LMG S-19264T (=DSM 44701T), isolated from a smear-ripened cheese.</title>
        <authorList>
            <consortium name="US DOE Joint Genome Institute (JGI-PGF)"/>
            <person name="Walter F."/>
            <person name="Albersmeier A."/>
            <person name="Kalinowski J."/>
            <person name="Ruckert C."/>
        </authorList>
    </citation>
    <scope>NUCLEOTIDE SEQUENCE [LARGE SCALE GENOMIC DNA]</scope>
    <source>
        <strain evidence="1 2">CGMCC 1.15358</strain>
    </source>
</reference>
<proteinExistence type="predicted"/>
<name>A0A917DHS8_9SPHN</name>
<keyword evidence="2" id="KW-1185">Reference proteome</keyword>
<gene>
    <name evidence="1" type="ORF">GCM10010989_10390</name>
</gene>
<organism evidence="1 2">
    <name type="scientific">Croceicoccus pelagius</name>
    <dbReference type="NCBI Taxonomy" id="1703341"/>
    <lineage>
        <taxon>Bacteria</taxon>
        <taxon>Pseudomonadati</taxon>
        <taxon>Pseudomonadota</taxon>
        <taxon>Alphaproteobacteria</taxon>
        <taxon>Sphingomonadales</taxon>
        <taxon>Erythrobacteraceae</taxon>
        <taxon>Croceicoccus</taxon>
    </lineage>
</organism>
<accession>A0A917DHS8</accession>
<dbReference type="EMBL" id="BMIO01000003">
    <property type="protein sequence ID" value="GGD38228.1"/>
    <property type="molecule type" value="Genomic_DNA"/>
</dbReference>
<comment type="caution">
    <text evidence="1">The sequence shown here is derived from an EMBL/GenBank/DDBJ whole genome shotgun (WGS) entry which is preliminary data.</text>
</comment>
<dbReference type="Proteomes" id="UP000598997">
    <property type="component" value="Unassembled WGS sequence"/>
</dbReference>
<dbReference type="AlphaFoldDB" id="A0A917DHS8"/>
<evidence type="ECO:0000313" key="2">
    <source>
        <dbReference type="Proteomes" id="UP000598997"/>
    </source>
</evidence>
<protein>
    <submittedName>
        <fullName evidence="1">Uncharacterized protein</fullName>
    </submittedName>
</protein>
<evidence type="ECO:0000313" key="1">
    <source>
        <dbReference type="EMBL" id="GGD38228.1"/>
    </source>
</evidence>
<dbReference type="RefSeq" id="WP_066763010.1">
    <property type="nucleotide sequence ID" value="NZ_BMIO01000003.1"/>
</dbReference>